<keyword evidence="4 12" id="KW-0719">Serine esterase</keyword>
<name>A0A179I300_CORDF</name>
<dbReference type="OrthoDB" id="3225429at2759"/>
<dbReference type="Proteomes" id="UP000243081">
    <property type="component" value="Unassembled WGS sequence"/>
</dbReference>
<evidence type="ECO:0000313" key="13">
    <source>
        <dbReference type="EMBL" id="OAQ97037.1"/>
    </source>
</evidence>
<keyword evidence="5 12" id="KW-0964">Secreted</keyword>
<comment type="caution">
    <text evidence="13">The sequence shown here is derived from an EMBL/GenBank/DDBJ whole genome shotgun (WGS) entry which is preliminary data.</text>
</comment>
<dbReference type="Pfam" id="PF01083">
    <property type="entry name" value="Cutinase"/>
    <property type="match status" value="1"/>
</dbReference>
<comment type="catalytic activity">
    <reaction evidence="9 12">
        <text>cutin + H2O = cutin monomers.</text>
        <dbReference type="EC" id="3.1.1.74"/>
    </reaction>
</comment>
<keyword evidence="14" id="KW-1185">Reference proteome</keyword>
<feature type="active site" description="Proton donor/acceptor" evidence="10">
    <location>
        <position position="214"/>
    </location>
</feature>
<evidence type="ECO:0000313" key="14">
    <source>
        <dbReference type="Proteomes" id="UP000243081"/>
    </source>
</evidence>
<dbReference type="OMA" id="NDARDHI"/>
<dbReference type="GO" id="GO:0016052">
    <property type="term" value="P:carbohydrate catabolic process"/>
    <property type="evidence" value="ECO:0007669"/>
    <property type="project" value="TreeGrafter"/>
</dbReference>
<feature type="signal peptide" evidence="12">
    <location>
        <begin position="1"/>
        <end position="18"/>
    </location>
</feature>
<protein>
    <recommendedName>
        <fullName evidence="3 12">Cutinase</fullName>
        <ecNumber evidence="3 12">3.1.1.74</ecNumber>
    </recommendedName>
</protein>
<dbReference type="PANTHER" id="PTHR48250">
    <property type="entry name" value="CUTINASE 2-RELATED"/>
    <property type="match status" value="1"/>
</dbReference>
<evidence type="ECO:0000256" key="5">
    <source>
        <dbReference type="ARBA" id="ARBA00022525"/>
    </source>
</evidence>
<dbReference type="PROSITE" id="PS00155">
    <property type="entry name" value="CUTINASE_1"/>
    <property type="match status" value="1"/>
</dbReference>
<dbReference type="PRINTS" id="PR00129">
    <property type="entry name" value="CUTINASE"/>
</dbReference>
<evidence type="ECO:0000256" key="10">
    <source>
        <dbReference type="PIRSR" id="PIRSR611150-1"/>
    </source>
</evidence>
<accession>A0A179I300</accession>
<feature type="disulfide bond" evidence="11">
    <location>
        <begin position="197"/>
        <end position="204"/>
    </location>
</feature>
<evidence type="ECO:0000256" key="8">
    <source>
        <dbReference type="ARBA" id="ARBA00023157"/>
    </source>
</evidence>
<dbReference type="InterPro" id="IPR000675">
    <property type="entry name" value="Cutinase/axe"/>
</dbReference>
<evidence type="ECO:0000256" key="2">
    <source>
        <dbReference type="ARBA" id="ARBA00007534"/>
    </source>
</evidence>
<comment type="subcellular location">
    <subcellularLocation>
        <location evidence="1 12">Secreted</location>
    </subcellularLocation>
</comment>
<evidence type="ECO:0000256" key="4">
    <source>
        <dbReference type="ARBA" id="ARBA00022487"/>
    </source>
</evidence>
<evidence type="ECO:0000256" key="1">
    <source>
        <dbReference type="ARBA" id="ARBA00004613"/>
    </source>
</evidence>
<dbReference type="Gene3D" id="3.40.50.1820">
    <property type="entry name" value="alpha/beta hydrolase"/>
    <property type="match status" value="1"/>
</dbReference>
<evidence type="ECO:0000256" key="11">
    <source>
        <dbReference type="PIRSR" id="PIRSR611150-2"/>
    </source>
</evidence>
<dbReference type="AlphaFoldDB" id="A0A179I300"/>
<evidence type="ECO:0000256" key="6">
    <source>
        <dbReference type="ARBA" id="ARBA00022729"/>
    </source>
</evidence>
<dbReference type="GO" id="GO:0050525">
    <property type="term" value="F:cutinase activity"/>
    <property type="evidence" value="ECO:0007669"/>
    <property type="project" value="UniProtKB-UniRule"/>
</dbReference>
<keyword evidence="8 11" id="KW-1015">Disulfide bond</keyword>
<comment type="function">
    <text evidence="12">Catalyzes the hydrolysis of complex carboxylic polyesters found in the cell wall of plants. Degrades cutin, a macromolecule that forms the structure of the plant cuticle.</text>
</comment>
<dbReference type="InterPro" id="IPR043580">
    <property type="entry name" value="CUTINASE_1"/>
</dbReference>
<dbReference type="GO" id="GO:0005576">
    <property type="term" value="C:extracellular region"/>
    <property type="evidence" value="ECO:0007669"/>
    <property type="project" value="UniProtKB-SubCell"/>
</dbReference>
<gene>
    <name evidence="13" type="ORF">LLEC1_05877</name>
</gene>
<dbReference type="SMART" id="SM01110">
    <property type="entry name" value="Cutinase"/>
    <property type="match status" value="1"/>
</dbReference>
<dbReference type="InterPro" id="IPR029058">
    <property type="entry name" value="AB_hydrolase_fold"/>
</dbReference>
<reference evidence="13 14" key="1">
    <citation type="submission" date="2016-03" db="EMBL/GenBank/DDBJ databases">
        <title>Fine-scale spatial genetic structure of a fungal parasite of coffee scale insects.</title>
        <authorList>
            <person name="Jackson D."/>
            <person name="Zemenick K.A."/>
            <person name="Malloure B."/>
            <person name="Quandt C.A."/>
            <person name="James T.Y."/>
        </authorList>
    </citation>
    <scope>NUCLEOTIDE SEQUENCE [LARGE SCALE GENOMIC DNA]</scope>
    <source>
        <strain evidence="13 14">UM487</strain>
    </source>
</reference>
<feature type="chain" id="PRO_5007950288" description="Cutinase" evidence="12">
    <location>
        <begin position="19"/>
        <end position="232"/>
    </location>
</feature>
<evidence type="ECO:0000256" key="9">
    <source>
        <dbReference type="ARBA" id="ARBA00034045"/>
    </source>
</evidence>
<keyword evidence="6 12" id="KW-0732">Signal</keyword>
<evidence type="ECO:0000256" key="12">
    <source>
        <dbReference type="RuleBase" id="RU361263"/>
    </source>
</evidence>
<dbReference type="EMBL" id="LUKN01003720">
    <property type="protein sequence ID" value="OAQ97037.1"/>
    <property type="molecule type" value="Genomic_DNA"/>
</dbReference>
<dbReference type="EC" id="3.1.1.74" evidence="3 12"/>
<evidence type="ECO:0000256" key="7">
    <source>
        <dbReference type="ARBA" id="ARBA00022801"/>
    </source>
</evidence>
<evidence type="ECO:0000256" key="3">
    <source>
        <dbReference type="ARBA" id="ARBA00013095"/>
    </source>
</evidence>
<sequence>MLPAQYIVNAILCTVVAAAPALVDQEHATKRGVFMNSFMGLILNIFPVNTLVTTTCGSLTTGQLLLSTVFNLDTTRDSSSNVGALVGPPLFKAIAEKLPGKSINVQGVKYPASVEGYLGADGASGKKMAELVKSTSSSCPDTKIVLGGYSQGGYAIHHAASALGDTMSNVSAVVIFGDPMSGEAVSNIDAANVRIVCHDGDDICKQGIFIMPQHLTYANDAAASADFIAARV</sequence>
<organism evidence="13 14">
    <name type="scientific">Cordyceps confragosa</name>
    <name type="common">Lecanicillium lecanii</name>
    <dbReference type="NCBI Taxonomy" id="2714763"/>
    <lineage>
        <taxon>Eukaryota</taxon>
        <taxon>Fungi</taxon>
        <taxon>Dikarya</taxon>
        <taxon>Ascomycota</taxon>
        <taxon>Pezizomycotina</taxon>
        <taxon>Sordariomycetes</taxon>
        <taxon>Hypocreomycetidae</taxon>
        <taxon>Hypocreales</taxon>
        <taxon>Cordycipitaceae</taxon>
        <taxon>Akanthomyces</taxon>
    </lineage>
</organism>
<dbReference type="InterPro" id="IPR011150">
    <property type="entry name" value="Cutinase_monf"/>
</dbReference>
<proteinExistence type="inferred from homology"/>
<dbReference type="SUPFAM" id="SSF53474">
    <property type="entry name" value="alpha/beta-Hydrolases"/>
    <property type="match status" value="1"/>
</dbReference>
<keyword evidence="7 12" id="KW-0378">Hydrolase</keyword>
<feature type="active site" evidence="10">
    <location>
        <position position="201"/>
    </location>
</feature>
<comment type="similarity">
    <text evidence="2 12">Belongs to the cutinase family.</text>
</comment>
<dbReference type="PANTHER" id="PTHR48250:SF2">
    <property type="entry name" value="CUTINASE"/>
    <property type="match status" value="1"/>
</dbReference>
<feature type="active site" description="Nucleophile" evidence="10">
    <location>
        <position position="150"/>
    </location>
</feature>